<gene>
    <name evidence="6" type="ORF">DYI23_20555</name>
</gene>
<dbReference type="Proteomes" id="UP000705379">
    <property type="component" value="Unassembled WGS sequence"/>
</dbReference>
<proteinExistence type="inferred from homology"/>
<dbReference type="AlphaFoldDB" id="A0A944GUN3"/>
<evidence type="ECO:0000256" key="4">
    <source>
        <dbReference type="ARBA" id="ARBA00023163"/>
    </source>
</evidence>
<evidence type="ECO:0000256" key="2">
    <source>
        <dbReference type="ARBA" id="ARBA00023015"/>
    </source>
</evidence>
<dbReference type="Gene3D" id="1.10.10.10">
    <property type="entry name" value="Winged helix-like DNA-binding domain superfamily/Winged helix DNA-binding domain"/>
    <property type="match status" value="1"/>
</dbReference>
<comment type="similarity">
    <text evidence="1">Belongs to the LysR transcriptional regulatory family.</text>
</comment>
<dbReference type="CDD" id="cd05466">
    <property type="entry name" value="PBP2_LTTR_substrate"/>
    <property type="match status" value="1"/>
</dbReference>
<feature type="domain" description="HTH lysR-type" evidence="5">
    <location>
        <begin position="1"/>
        <end position="59"/>
    </location>
</feature>
<protein>
    <submittedName>
        <fullName evidence="6">LysR family transcriptional regulator</fullName>
    </submittedName>
</protein>
<dbReference type="InterPro" id="IPR036390">
    <property type="entry name" value="WH_DNA-bd_sf"/>
</dbReference>
<sequence length="314" mass="35588">MLNRTACRYFLEVARHGSIRLAADRLHVSPSAISRQIAKLEREFEEQLVERRADGVRLTDAGHVIAKNFAAIIDQMDQIKDEISDLRKLKSGSVSIATVEGISDPFLSDQIRAFHKRFPAVEFRVRIRGRERVLEALEQHLCQIGFVYDHFTHPTIEIAGQWRQPLLALAPPSHPLAKSKQLDLTDIAPMPCVLPDDSFGIHHLIHRAYRRIEATPNAMLVADQLHFLIRHAIHSNSIVFVPLQAALREVEAGALVPLDLDCSEFDHRFIYAIVRRDQRRSPASQAFIETLSMAFPGHEKADNEMLARIRATQA</sequence>
<comment type="caution">
    <text evidence="6">The sequence shown here is derived from an EMBL/GenBank/DDBJ whole genome shotgun (WGS) entry which is preliminary data.</text>
</comment>
<dbReference type="SUPFAM" id="SSF46785">
    <property type="entry name" value="Winged helix' DNA-binding domain"/>
    <property type="match status" value="1"/>
</dbReference>
<dbReference type="RefSeq" id="WP_213217968.1">
    <property type="nucleotide sequence ID" value="NZ_QTKU01000006.1"/>
</dbReference>
<evidence type="ECO:0000313" key="7">
    <source>
        <dbReference type="Proteomes" id="UP000705379"/>
    </source>
</evidence>
<dbReference type="InterPro" id="IPR000847">
    <property type="entry name" value="LysR_HTH_N"/>
</dbReference>
<dbReference type="InterPro" id="IPR036388">
    <property type="entry name" value="WH-like_DNA-bd_sf"/>
</dbReference>
<dbReference type="Gene3D" id="3.40.190.290">
    <property type="match status" value="1"/>
</dbReference>
<evidence type="ECO:0000259" key="5">
    <source>
        <dbReference type="PROSITE" id="PS50931"/>
    </source>
</evidence>
<evidence type="ECO:0000256" key="1">
    <source>
        <dbReference type="ARBA" id="ARBA00009437"/>
    </source>
</evidence>
<dbReference type="EMBL" id="QTKU01000006">
    <property type="protein sequence ID" value="MBS8262629.1"/>
    <property type="molecule type" value="Genomic_DNA"/>
</dbReference>
<name>A0A944GUN3_9HYPH</name>
<dbReference type="PANTHER" id="PTHR30419:SF8">
    <property type="entry name" value="NITROGEN ASSIMILATION TRANSCRIPTIONAL ACTIVATOR-RELATED"/>
    <property type="match status" value="1"/>
</dbReference>
<keyword evidence="2" id="KW-0805">Transcription regulation</keyword>
<reference evidence="6" key="2">
    <citation type="journal article" date="2021" name="Microorganisms">
        <title>Bacterial Dimethylsulfoniopropionate Biosynthesis in the East China Sea.</title>
        <authorList>
            <person name="Liu J."/>
            <person name="Zhang Y."/>
            <person name="Liu J."/>
            <person name="Zhong H."/>
            <person name="Williams B.T."/>
            <person name="Zheng Y."/>
            <person name="Curson A.R.J."/>
            <person name="Sun C."/>
            <person name="Sun H."/>
            <person name="Song D."/>
            <person name="Wagner Mackenzie B."/>
            <person name="Bermejo Martinez A."/>
            <person name="Todd J.D."/>
            <person name="Zhang X.H."/>
        </authorList>
    </citation>
    <scope>NUCLEOTIDE SEQUENCE</scope>
    <source>
        <strain evidence="6">AESS21</strain>
    </source>
</reference>
<dbReference type="GO" id="GO:0003700">
    <property type="term" value="F:DNA-binding transcription factor activity"/>
    <property type="evidence" value="ECO:0007669"/>
    <property type="project" value="InterPro"/>
</dbReference>
<evidence type="ECO:0000313" key="6">
    <source>
        <dbReference type="EMBL" id="MBS8262629.1"/>
    </source>
</evidence>
<dbReference type="SUPFAM" id="SSF53850">
    <property type="entry name" value="Periplasmic binding protein-like II"/>
    <property type="match status" value="1"/>
</dbReference>
<evidence type="ECO:0000256" key="3">
    <source>
        <dbReference type="ARBA" id="ARBA00023125"/>
    </source>
</evidence>
<accession>A0A944GUN3</accession>
<dbReference type="PROSITE" id="PS50931">
    <property type="entry name" value="HTH_LYSR"/>
    <property type="match status" value="1"/>
</dbReference>
<keyword evidence="3" id="KW-0238">DNA-binding</keyword>
<dbReference type="PANTHER" id="PTHR30419">
    <property type="entry name" value="HTH-TYPE TRANSCRIPTIONAL REGULATOR YBHD"/>
    <property type="match status" value="1"/>
</dbReference>
<dbReference type="FunFam" id="1.10.10.10:FF:000001">
    <property type="entry name" value="LysR family transcriptional regulator"/>
    <property type="match status" value="1"/>
</dbReference>
<organism evidence="6 7">
    <name type="scientific">Roseibium polysiphoniae</name>
    <dbReference type="NCBI Taxonomy" id="2571221"/>
    <lineage>
        <taxon>Bacteria</taxon>
        <taxon>Pseudomonadati</taxon>
        <taxon>Pseudomonadota</taxon>
        <taxon>Alphaproteobacteria</taxon>
        <taxon>Hyphomicrobiales</taxon>
        <taxon>Stappiaceae</taxon>
        <taxon>Roseibium</taxon>
    </lineage>
</organism>
<reference evidence="6" key="1">
    <citation type="submission" date="2018-08" db="EMBL/GenBank/DDBJ databases">
        <authorList>
            <person name="Jin W."/>
            <person name="Wang H."/>
            <person name="Yang Y."/>
            <person name="Li M."/>
            <person name="Liu J."/>
        </authorList>
    </citation>
    <scope>NUCLEOTIDE SEQUENCE</scope>
    <source>
        <strain evidence="6">AESS21</strain>
    </source>
</reference>
<dbReference type="GO" id="GO:0005829">
    <property type="term" value="C:cytosol"/>
    <property type="evidence" value="ECO:0007669"/>
    <property type="project" value="TreeGrafter"/>
</dbReference>
<dbReference type="GO" id="GO:0003677">
    <property type="term" value="F:DNA binding"/>
    <property type="evidence" value="ECO:0007669"/>
    <property type="project" value="UniProtKB-KW"/>
</dbReference>
<dbReference type="Pfam" id="PF00126">
    <property type="entry name" value="HTH_1"/>
    <property type="match status" value="1"/>
</dbReference>
<dbReference type="Pfam" id="PF03466">
    <property type="entry name" value="LysR_substrate"/>
    <property type="match status" value="1"/>
</dbReference>
<dbReference type="InterPro" id="IPR050950">
    <property type="entry name" value="HTH-type_LysR_regulators"/>
</dbReference>
<dbReference type="InterPro" id="IPR005119">
    <property type="entry name" value="LysR_subst-bd"/>
</dbReference>
<keyword evidence="4" id="KW-0804">Transcription</keyword>